<evidence type="ECO:0008006" key="2">
    <source>
        <dbReference type="Google" id="ProtNLM"/>
    </source>
</evidence>
<dbReference type="EMBL" id="HBEY01010503">
    <property type="protein sequence ID" value="CAD8601773.1"/>
    <property type="molecule type" value="Transcribed_RNA"/>
</dbReference>
<dbReference type="InterPro" id="IPR029063">
    <property type="entry name" value="SAM-dependent_MTases_sf"/>
</dbReference>
<dbReference type="InterPro" id="IPR019410">
    <property type="entry name" value="Methyltransf_16"/>
</dbReference>
<accession>A0A7S0L7G3</accession>
<proteinExistence type="predicted"/>
<dbReference type="Gene3D" id="3.40.50.150">
    <property type="entry name" value="Vaccinia Virus protein VP39"/>
    <property type="match status" value="1"/>
</dbReference>
<dbReference type="PANTHER" id="PTHR14614">
    <property type="entry name" value="HEPATOCELLULAR CARCINOMA-ASSOCIATED ANTIGEN"/>
    <property type="match status" value="1"/>
</dbReference>
<dbReference type="SUPFAM" id="SSF53335">
    <property type="entry name" value="S-adenosyl-L-methionine-dependent methyltransferases"/>
    <property type="match status" value="1"/>
</dbReference>
<dbReference type="PANTHER" id="PTHR14614:SF132">
    <property type="entry name" value="PROTEIN-LYSINE METHYLTRANSFERASE C42C1.13"/>
    <property type="match status" value="1"/>
</dbReference>
<gene>
    <name evidence="1" type="ORF">CPEL01642_LOCUS5104</name>
</gene>
<sequence length="245" mass="27378">MAAFEYGVRQRVVTFEHPEMSAAVSVEQRPEANTPLHADGTCRRLWPTCLALARHLCANPSLVRGKRVVELGAGAGAAGLVCAALGAKQVVLTDMAEALPLIEENVRRNPIEHSAISVLPCTWGNDSHINRVLHESEGMAFDVVLACEVIYKQAAEVLEKLAETQLKFGRVDSIYPVGYEFRGSMLEDMPYFDLADRVFDCETVSLREYEDDRDPDDDEDYRFLYLYRLQESNRGDHLAACSLPK</sequence>
<dbReference type="AlphaFoldDB" id="A0A7S0L7G3"/>
<name>A0A7S0L7G3_9EUKA</name>
<reference evidence="1" key="1">
    <citation type="submission" date="2021-01" db="EMBL/GenBank/DDBJ databases">
        <authorList>
            <person name="Corre E."/>
            <person name="Pelletier E."/>
            <person name="Niang G."/>
            <person name="Scheremetjew M."/>
            <person name="Finn R."/>
            <person name="Kale V."/>
            <person name="Holt S."/>
            <person name="Cochrane G."/>
            <person name="Meng A."/>
            <person name="Brown T."/>
            <person name="Cohen L."/>
        </authorList>
    </citation>
    <scope>NUCLEOTIDE SEQUENCE</scope>
    <source>
        <strain evidence="1">PLY182g</strain>
    </source>
</reference>
<evidence type="ECO:0000313" key="1">
    <source>
        <dbReference type="EMBL" id="CAD8601773.1"/>
    </source>
</evidence>
<dbReference type="Pfam" id="PF10294">
    <property type="entry name" value="Methyltransf_16"/>
    <property type="match status" value="1"/>
</dbReference>
<organism evidence="1">
    <name type="scientific">Coccolithus braarudii</name>
    <dbReference type="NCBI Taxonomy" id="221442"/>
    <lineage>
        <taxon>Eukaryota</taxon>
        <taxon>Haptista</taxon>
        <taxon>Haptophyta</taxon>
        <taxon>Prymnesiophyceae</taxon>
        <taxon>Coccolithales</taxon>
        <taxon>Coccolithaceae</taxon>
        <taxon>Coccolithus</taxon>
    </lineage>
</organism>
<protein>
    <recommendedName>
        <fullName evidence="2">Calmodulin-lysine N-methyltransferase</fullName>
    </recommendedName>
</protein>